<dbReference type="GO" id="GO:0008422">
    <property type="term" value="F:beta-glucosidase activity"/>
    <property type="evidence" value="ECO:0007669"/>
    <property type="project" value="TreeGrafter"/>
</dbReference>
<gene>
    <name evidence="4" type="ORF">KTH89_03965</name>
</gene>
<evidence type="ECO:0000259" key="3">
    <source>
        <dbReference type="SMART" id="SM01217"/>
    </source>
</evidence>
<comment type="caution">
    <text evidence="4">The sequence shown here is derived from an EMBL/GenBank/DDBJ whole genome shotgun (WGS) entry which is preliminary data.</text>
</comment>
<comment type="similarity">
    <text evidence="1">Belongs to the glycosyl hydrolase 3 family.</text>
</comment>
<dbReference type="InterPro" id="IPR017853">
    <property type="entry name" value="GH"/>
</dbReference>
<dbReference type="InterPro" id="IPR013783">
    <property type="entry name" value="Ig-like_fold"/>
</dbReference>
<protein>
    <submittedName>
        <fullName evidence="4">Glycoside hydrolase family 3 C-terminal domain-containing protein</fullName>
    </submittedName>
</protein>
<dbReference type="RefSeq" id="WP_158342309.1">
    <property type="nucleotide sequence ID" value="NZ_JAHQCW010000004.1"/>
</dbReference>
<sequence length="754" mass="82991">MEIYKDSTQPVQDRVEDLLKRMTLREKVGQLNQTIYGWEGYIKKGTGFELTDTFRKEVAFGDGVGAIYAPFRADGWNIKDFPGVTAKESAMVVNLFQKYLIENTRLGIPALISEECPHGHEALEGTSIPVNVGIGSTFNPALYQEAAKGVAAQIRIRGCTLGLVSCLDILQEPRWGRSEESFGEDPYLAARMCENAVWGFQGEQLEDLKNNNKIVAVLKHLCGFGAPIGAHSGICSNIGEREMREIHLPGMKAGVRAGALACMAAYNDIDGVPCHMNAKLLKDIIRNEYGFQGIVMSDGCAIDMLEEQYGGYENAGAASLSAGVDLNLWNQSFLKLQEAVENKKVREEDIDQAVRHILYVKFILGLFENPYAQEELVDQVIHDRRMKEINLQLAEESAVLLENKNQLLPLGKDIGTIAVIGPNAHSIYNMLGDFTSWKKEEDVYTILDGIREVFSNSQILYEKGCGIRNEARDGFAAAVKAAEKADVVILALGGSSARNPEVVYGKNGAAEIVRYNTEVDTGEGRDIAELNIGAVQRELAEEIFKIGKPVIVLNISGRPFSLDWAKQADALLQVWYPGEMGGLAIAKILSGETCPSGRLSVSIPRSSGQLPVYYNHKGHRNFTDMSPEPAYPFGYGLSYTTFSYTKLTAGNISRAELQNGGRIRVSVDVTNTGTVAGKETVLLFVRDLQSCVTRRVKELKGFDKIDLMPGETKTVSLFLGEEELSIWDLNMNFVVEPGELLLMVGTEEIKVVIE</sequence>
<dbReference type="PANTHER" id="PTHR30620">
    <property type="entry name" value="PERIPLASMIC BETA-GLUCOSIDASE-RELATED"/>
    <property type="match status" value="1"/>
</dbReference>
<accession>A0A949JV32</accession>
<dbReference type="FunFam" id="2.60.40.10:FF:000495">
    <property type="entry name" value="Periplasmic beta-glucosidase"/>
    <property type="match status" value="1"/>
</dbReference>
<organism evidence="4 5">
    <name type="scientific">Diplocloster agilis</name>
    <dbReference type="NCBI Taxonomy" id="2850323"/>
    <lineage>
        <taxon>Bacteria</taxon>
        <taxon>Bacillati</taxon>
        <taxon>Bacillota</taxon>
        <taxon>Clostridia</taxon>
        <taxon>Lachnospirales</taxon>
        <taxon>Lachnospiraceae</taxon>
        <taxon>Diplocloster</taxon>
    </lineage>
</organism>
<feature type="domain" description="Fibronectin type III-like" evidence="3">
    <location>
        <begin position="679"/>
        <end position="748"/>
    </location>
</feature>
<dbReference type="InterPro" id="IPR001764">
    <property type="entry name" value="Glyco_hydro_3_N"/>
</dbReference>
<reference evidence="4" key="1">
    <citation type="submission" date="2021-06" db="EMBL/GenBank/DDBJ databases">
        <title>Description of novel taxa of the family Lachnospiraceae.</title>
        <authorList>
            <person name="Chaplin A.V."/>
            <person name="Sokolova S.R."/>
            <person name="Pikina A.P."/>
            <person name="Korzhanova M."/>
            <person name="Belova V."/>
            <person name="Korostin D."/>
            <person name="Efimov B.A."/>
        </authorList>
    </citation>
    <scope>NUCLEOTIDE SEQUENCE</scope>
    <source>
        <strain evidence="4">ASD5720</strain>
    </source>
</reference>
<dbReference type="InterPro" id="IPR051915">
    <property type="entry name" value="Cellulose_Degrad_GH3"/>
</dbReference>
<dbReference type="AlphaFoldDB" id="A0A949JV32"/>
<dbReference type="InterPro" id="IPR026891">
    <property type="entry name" value="Fn3-like"/>
</dbReference>
<dbReference type="PANTHER" id="PTHR30620:SF123">
    <property type="entry name" value="BETA-XYLOSIDASE"/>
    <property type="match status" value="1"/>
</dbReference>
<dbReference type="Pfam" id="PF00933">
    <property type="entry name" value="Glyco_hydro_3"/>
    <property type="match status" value="1"/>
</dbReference>
<name>A0A949JV32_9FIRM</name>
<keyword evidence="2 4" id="KW-0378">Hydrolase</keyword>
<dbReference type="Gene3D" id="3.20.20.300">
    <property type="entry name" value="Glycoside hydrolase, family 3, N-terminal domain"/>
    <property type="match status" value="1"/>
</dbReference>
<dbReference type="GO" id="GO:0009251">
    <property type="term" value="P:glucan catabolic process"/>
    <property type="evidence" value="ECO:0007669"/>
    <property type="project" value="TreeGrafter"/>
</dbReference>
<dbReference type="SMART" id="SM01217">
    <property type="entry name" value="Fn3_like"/>
    <property type="match status" value="1"/>
</dbReference>
<dbReference type="Pfam" id="PF01915">
    <property type="entry name" value="Glyco_hydro_3_C"/>
    <property type="match status" value="1"/>
</dbReference>
<dbReference type="Proteomes" id="UP000712157">
    <property type="component" value="Unassembled WGS sequence"/>
</dbReference>
<evidence type="ECO:0000313" key="4">
    <source>
        <dbReference type="EMBL" id="MBU9735680.1"/>
    </source>
</evidence>
<evidence type="ECO:0000256" key="1">
    <source>
        <dbReference type="ARBA" id="ARBA00005336"/>
    </source>
</evidence>
<dbReference type="Gene3D" id="2.60.40.10">
    <property type="entry name" value="Immunoglobulins"/>
    <property type="match status" value="1"/>
</dbReference>
<dbReference type="Gene3D" id="3.40.50.1700">
    <property type="entry name" value="Glycoside hydrolase family 3 C-terminal domain"/>
    <property type="match status" value="1"/>
</dbReference>
<dbReference type="InterPro" id="IPR036881">
    <property type="entry name" value="Glyco_hydro_3_C_sf"/>
</dbReference>
<evidence type="ECO:0000256" key="2">
    <source>
        <dbReference type="ARBA" id="ARBA00022801"/>
    </source>
</evidence>
<evidence type="ECO:0000313" key="5">
    <source>
        <dbReference type="Proteomes" id="UP000712157"/>
    </source>
</evidence>
<dbReference type="InterPro" id="IPR036962">
    <property type="entry name" value="Glyco_hydro_3_N_sf"/>
</dbReference>
<dbReference type="EMBL" id="JAHQCW010000004">
    <property type="protein sequence ID" value="MBU9735680.1"/>
    <property type="molecule type" value="Genomic_DNA"/>
</dbReference>
<dbReference type="Pfam" id="PF14310">
    <property type="entry name" value="Fn3-like"/>
    <property type="match status" value="1"/>
</dbReference>
<dbReference type="InterPro" id="IPR002772">
    <property type="entry name" value="Glyco_hydro_3_C"/>
</dbReference>
<dbReference type="SUPFAM" id="SSF52279">
    <property type="entry name" value="Beta-D-glucan exohydrolase, C-terminal domain"/>
    <property type="match status" value="1"/>
</dbReference>
<dbReference type="PRINTS" id="PR00133">
    <property type="entry name" value="GLHYDRLASE3"/>
</dbReference>
<dbReference type="SUPFAM" id="SSF51445">
    <property type="entry name" value="(Trans)glycosidases"/>
    <property type="match status" value="1"/>
</dbReference>
<keyword evidence="5" id="KW-1185">Reference proteome</keyword>
<proteinExistence type="inferred from homology"/>